<evidence type="ECO:0000313" key="2">
    <source>
        <dbReference type="EMBL" id="CAE0644918.1"/>
    </source>
</evidence>
<reference evidence="2" key="1">
    <citation type="submission" date="2021-01" db="EMBL/GenBank/DDBJ databases">
        <authorList>
            <person name="Corre E."/>
            <person name="Pelletier E."/>
            <person name="Niang G."/>
            <person name="Scheremetjew M."/>
            <person name="Finn R."/>
            <person name="Kale V."/>
            <person name="Holt S."/>
            <person name="Cochrane G."/>
            <person name="Meng A."/>
            <person name="Brown T."/>
            <person name="Cohen L."/>
        </authorList>
    </citation>
    <scope>NUCLEOTIDE SEQUENCE</scope>
    <source>
        <strain evidence="2">CCCM811</strain>
    </source>
</reference>
<protein>
    <submittedName>
        <fullName evidence="2">Uncharacterized protein</fullName>
    </submittedName>
</protein>
<accession>A0A7S4DEM9</accession>
<name>A0A7S4DEM9_9EUKA</name>
<dbReference type="EMBL" id="HBIV01001373">
    <property type="protein sequence ID" value="CAE0644918.1"/>
    <property type="molecule type" value="Transcribed_RNA"/>
</dbReference>
<sequence length="177" mass="20567">MTKAYGPDEGRSVLDKFFLEEDHIPNSMFEGRMRYNSDNYCGIRWVKLKGNRNKRRRKLEDKIRKQDKIDREKKHDRMVRHRLGLYTDSDGNVPDVKDYDFLSGKLKNKSKDEGDGADILYAAHRAEEERQMKELAEKEAAFQEELKGTIFDDDDGGGMGFSTDEDEDEDEDGDGED</sequence>
<feature type="compositionally biased region" description="Acidic residues" evidence="1">
    <location>
        <begin position="163"/>
        <end position="177"/>
    </location>
</feature>
<evidence type="ECO:0000256" key="1">
    <source>
        <dbReference type="SAM" id="MobiDB-lite"/>
    </source>
</evidence>
<gene>
    <name evidence="2" type="ORF">LGLO00237_LOCUS949</name>
</gene>
<feature type="region of interest" description="Disordered" evidence="1">
    <location>
        <begin position="148"/>
        <end position="177"/>
    </location>
</feature>
<organism evidence="2">
    <name type="scientific">Lotharella globosa</name>
    <dbReference type="NCBI Taxonomy" id="91324"/>
    <lineage>
        <taxon>Eukaryota</taxon>
        <taxon>Sar</taxon>
        <taxon>Rhizaria</taxon>
        <taxon>Cercozoa</taxon>
        <taxon>Chlorarachniophyceae</taxon>
        <taxon>Lotharella</taxon>
    </lineage>
</organism>
<dbReference type="AlphaFoldDB" id="A0A7S4DEM9"/>
<proteinExistence type="predicted"/>